<dbReference type="InterPro" id="IPR049326">
    <property type="entry name" value="Rhodopsin_dom_fungi"/>
</dbReference>
<sequence>MLPSNETSLPGNMDDDRGPPLRIFIIALIVITTSAIAMRFWSRTMPSGGYSGISNLWWDDWVALASLPPLVAVGALILDMIRLGFGRHIWAIPPENVMGNLKRLFAVYYLYHTGLAIAKCSCLLFYTRMFGRPYTYRWFSRAIWASHTLIFAVLVGQYFVTTFNCSPEAQLKGGYGANIAKIWLAGAVCSVLVDLVLLLLPLPVIWKLRIGTKRKIAIFCIFISGYCVVVVSLGRLISISKAKEMAKDLSYEGITPVYWQAAEGPMTVCCVCLPSMLNLARRMYRAIFTPLCRIWETQKSIRFPPRVVRGNYTPPEFKYTPPSTIHCGDSTDGVILAPTNAETSCSVQVARPESAYLGSQMQEAKNPGIHVHNEVHVTHQKERKSSESDDCISLAV</sequence>
<keyword evidence="2 6" id="KW-0812">Transmembrane</keyword>
<feature type="transmembrane region" description="Helical" evidence="6">
    <location>
        <begin position="105"/>
        <end position="126"/>
    </location>
</feature>
<evidence type="ECO:0000256" key="3">
    <source>
        <dbReference type="ARBA" id="ARBA00022989"/>
    </source>
</evidence>
<evidence type="ECO:0000313" key="8">
    <source>
        <dbReference type="EMBL" id="KAF2740099.1"/>
    </source>
</evidence>
<protein>
    <recommendedName>
        <fullName evidence="7">Rhodopsin domain-containing protein</fullName>
    </recommendedName>
</protein>
<feature type="transmembrane region" description="Helical" evidence="6">
    <location>
        <begin position="20"/>
        <end position="41"/>
    </location>
</feature>
<dbReference type="OrthoDB" id="3934549at2759"/>
<gene>
    <name evidence="8" type="ORF">EJ04DRAFT_572412</name>
</gene>
<dbReference type="Pfam" id="PF20684">
    <property type="entry name" value="Fung_rhodopsin"/>
    <property type="match status" value="1"/>
</dbReference>
<evidence type="ECO:0000259" key="7">
    <source>
        <dbReference type="Pfam" id="PF20684"/>
    </source>
</evidence>
<dbReference type="AlphaFoldDB" id="A0A9P4V6R7"/>
<keyword evidence="4 6" id="KW-0472">Membrane</keyword>
<evidence type="ECO:0000256" key="2">
    <source>
        <dbReference type="ARBA" id="ARBA00022692"/>
    </source>
</evidence>
<keyword evidence="9" id="KW-1185">Reference proteome</keyword>
<dbReference type="InterPro" id="IPR052337">
    <property type="entry name" value="SAT4-like"/>
</dbReference>
<dbReference type="GO" id="GO:0016020">
    <property type="term" value="C:membrane"/>
    <property type="evidence" value="ECO:0007669"/>
    <property type="project" value="UniProtKB-SubCell"/>
</dbReference>
<feature type="transmembrane region" description="Helical" evidence="6">
    <location>
        <begin position="257"/>
        <end position="277"/>
    </location>
</feature>
<evidence type="ECO:0000256" key="1">
    <source>
        <dbReference type="ARBA" id="ARBA00004141"/>
    </source>
</evidence>
<feature type="transmembrane region" description="Helical" evidence="6">
    <location>
        <begin position="138"/>
        <end position="160"/>
    </location>
</feature>
<feature type="transmembrane region" description="Helical" evidence="6">
    <location>
        <begin position="180"/>
        <end position="204"/>
    </location>
</feature>
<dbReference type="PANTHER" id="PTHR33048">
    <property type="entry name" value="PTH11-LIKE INTEGRAL MEMBRANE PROTEIN (AFU_ORTHOLOGUE AFUA_5G11245)"/>
    <property type="match status" value="1"/>
</dbReference>
<evidence type="ECO:0000256" key="4">
    <source>
        <dbReference type="ARBA" id="ARBA00023136"/>
    </source>
</evidence>
<comment type="similarity">
    <text evidence="5">Belongs to the SAT4 family.</text>
</comment>
<reference evidence="8" key="1">
    <citation type="journal article" date="2020" name="Stud. Mycol.">
        <title>101 Dothideomycetes genomes: a test case for predicting lifestyles and emergence of pathogens.</title>
        <authorList>
            <person name="Haridas S."/>
            <person name="Albert R."/>
            <person name="Binder M."/>
            <person name="Bloem J."/>
            <person name="Labutti K."/>
            <person name="Salamov A."/>
            <person name="Andreopoulos B."/>
            <person name="Baker S."/>
            <person name="Barry K."/>
            <person name="Bills G."/>
            <person name="Bluhm B."/>
            <person name="Cannon C."/>
            <person name="Castanera R."/>
            <person name="Culley D."/>
            <person name="Daum C."/>
            <person name="Ezra D."/>
            <person name="Gonzalez J."/>
            <person name="Henrissat B."/>
            <person name="Kuo A."/>
            <person name="Liang C."/>
            <person name="Lipzen A."/>
            <person name="Lutzoni F."/>
            <person name="Magnuson J."/>
            <person name="Mondo S."/>
            <person name="Nolan M."/>
            <person name="Ohm R."/>
            <person name="Pangilinan J."/>
            <person name="Park H.-J."/>
            <person name="Ramirez L."/>
            <person name="Alfaro M."/>
            <person name="Sun H."/>
            <person name="Tritt A."/>
            <person name="Yoshinaga Y."/>
            <person name="Zwiers L.-H."/>
            <person name="Turgeon B."/>
            <person name="Goodwin S."/>
            <person name="Spatafora J."/>
            <person name="Crous P."/>
            <person name="Grigoriev I."/>
        </authorList>
    </citation>
    <scope>NUCLEOTIDE SEQUENCE</scope>
    <source>
        <strain evidence="8">CBS 125425</strain>
    </source>
</reference>
<keyword evidence="3 6" id="KW-1133">Transmembrane helix</keyword>
<proteinExistence type="inferred from homology"/>
<dbReference type="EMBL" id="ML996101">
    <property type="protein sequence ID" value="KAF2740099.1"/>
    <property type="molecule type" value="Genomic_DNA"/>
</dbReference>
<feature type="transmembrane region" description="Helical" evidence="6">
    <location>
        <begin position="216"/>
        <end position="237"/>
    </location>
</feature>
<dbReference type="Proteomes" id="UP000799444">
    <property type="component" value="Unassembled WGS sequence"/>
</dbReference>
<comment type="subcellular location">
    <subcellularLocation>
        <location evidence="1">Membrane</location>
        <topology evidence="1">Multi-pass membrane protein</topology>
    </subcellularLocation>
</comment>
<feature type="domain" description="Rhodopsin" evidence="7">
    <location>
        <begin position="39"/>
        <end position="281"/>
    </location>
</feature>
<accession>A0A9P4V6R7</accession>
<dbReference type="PANTHER" id="PTHR33048:SF47">
    <property type="entry name" value="INTEGRAL MEMBRANE PROTEIN-RELATED"/>
    <property type="match status" value="1"/>
</dbReference>
<feature type="transmembrane region" description="Helical" evidence="6">
    <location>
        <begin position="61"/>
        <end position="85"/>
    </location>
</feature>
<comment type="caution">
    <text evidence="8">The sequence shown here is derived from an EMBL/GenBank/DDBJ whole genome shotgun (WGS) entry which is preliminary data.</text>
</comment>
<organism evidence="8 9">
    <name type="scientific">Polyplosphaeria fusca</name>
    <dbReference type="NCBI Taxonomy" id="682080"/>
    <lineage>
        <taxon>Eukaryota</taxon>
        <taxon>Fungi</taxon>
        <taxon>Dikarya</taxon>
        <taxon>Ascomycota</taxon>
        <taxon>Pezizomycotina</taxon>
        <taxon>Dothideomycetes</taxon>
        <taxon>Pleosporomycetidae</taxon>
        <taxon>Pleosporales</taxon>
        <taxon>Tetraplosphaeriaceae</taxon>
        <taxon>Polyplosphaeria</taxon>
    </lineage>
</organism>
<name>A0A9P4V6R7_9PLEO</name>
<evidence type="ECO:0000256" key="6">
    <source>
        <dbReference type="SAM" id="Phobius"/>
    </source>
</evidence>
<evidence type="ECO:0000256" key="5">
    <source>
        <dbReference type="ARBA" id="ARBA00038359"/>
    </source>
</evidence>
<evidence type="ECO:0000313" key="9">
    <source>
        <dbReference type="Proteomes" id="UP000799444"/>
    </source>
</evidence>